<proteinExistence type="inferred from homology"/>
<keyword evidence="2 6" id="KW-0418">Kinase</keyword>
<dbReference type="GO" id="GO:0051287">
    <property type="term" value="F:NAD binding"/>
    <property type="evidence" value="ECO:0007669"/>
    <property type="project" value="UniProtKB-ARBA"/>
</dbReference>
<dbReference type="EMBL" id="MEUF01000045">
    <property type="protein sequence ID" value="OGC34380.1"/>
    <property type="molecule type" value="Genomic_DNA"/>
</dbReference>
<comment type="cofactor">
    <cofactor evidence="6">
        <name>a divalent metal cation</name>
        <dbReference type="ChEBI" id="CHEBI:60240"/>
    </cofactor>
</comment>
<gene>
    <name evidence="6" type="primary">nadK</name>
    <name evidence="7" type="ORF">A2311_06355</name>
</gene>
<name>A0A1F4TPA9_UNCSA</name>
<evidence type="ECO:0000256" key="3">
    <source>
        <dbReference type="ARBA" id="ARBA00022857"/>
    </source>
</evidence>
<dbReference type="InterPro" id="IPR017438">
    <property type="entry name" value="ATP-NAD_kinase_N"/>
</dbReference>
<dbReference type="GO" id="GO:0046872">
    <property type="term" value="F:metal ion binding"/>
    <property type="evidence" value="ECO:0007669"/>
    <property type="project" value="UniProtKB-UniRule"/>
</dbReference>
<feature type="binding site" evidence="6">
    <location>
        <position position="142"/>
    </location>
    <ligand>
        <name>NAD(+)</name>
        <dbReference type="ChEBI" id="CHEBI:57540"/>
    </ligand>
</feature>
<evidence type="ECO:0000256" key="2">
    <source>
        <dbReference type="ARBA" id="ARBA00022777"/>
    </source>
</evidence>
<feature type="binding site" evidence="6">
    <location>
        <position position="127"/>
    </location>
    <ligand>
        <name>NAD(+)</name>
        <dbReference type="ChEBI" id="CHEBI:57540"/>
    </ligand>
</feature>
<dbReference type="STRING" id="1802583.A2311_06355"/>
<evidence type="ECO:0000256" key="6">
    <source>
        <dbReference type="HAMAP-Rule" id="MF_00361"/>
    </source>
</evidence>
<keyword evidence="4 6" id="KW-0520">NAD</keyword>
<protein>
    <recommendedName>
        <fullName evidence="6">NAD kinase</fullName>
        <ecNumber evidence="6">2.7.1.23</ecNumber>
    </recommendedName>
    <alternativeName>
        <fullName evidence="6">ATP-dependent NAD kinase</fullName>
    </alternativeName>
</protein>
<feature type="active site" description="Proton acceptor" evidence="6">
    <location>
        <position position="47"/>
    </location>
</feature>
<dbReference type="InterPro" id="IPR002504">
    <property type="entry name" value="NADK"/>
</dbReference>
<dbReference type="GO" id="GO:0003951">
    <property type="term" value="F:NAD+ kinase activity"/>
    <property type="evidence" value="ECO:0007669"/>
    <property type="project" value="UniProtKB-UniRule"/>
</dbReference>
<feature type="binding site" evidence="6">
    <location>
        <begin position="116"/>
        <end position="117"/>
    </location>
    <ligand>
        <name>NAD(+)</name>
        <dbReference type="ChEBI" id="CHEBI:57540"/>
    </ligand>
</feature>
<comment type="caution">
    <text evidence="7">The sequence shown here is derived from an EMBL/GenBank/DDBJ whole genome shotgun (WGS) entry which is preliminary data.</text>
</comment>
<comment type="function">
    <text evidence="6">Involved in the regulation of the intracellular balance of NAD and NADP, and is a key enzyme in the biosynthesis of NADP. Catalyzes specifically the phosphorylation on 2'-hydroxyl of the adenosine moiety of NAD to yield NADP.</text>
</comment>
<evidence type="ECO:0000313" key="8">
    <source>
        <dbReference type="Proteomes" id="UP000178951"/>
    </source>
</evidence>
<dbReference type="Pfam" id="PF01513">
    <property type="entry name" value="NAD_kinase"/>
    <property type="match status" value="1"/>
</dbReference>
<dbReference type="GO" id="GO:0006741">
    <property type="term" value="P:NADP+ biosynthetic process"/>
    <property type="evidence" value="ECO:0007669"/>
    <property type="project" value="UniProtKB-UniRule"/>
</dbReference>
<keyword evidence="6" id="KW-0547">Nucleotide-binding</keyword>
<feature type="binding site" evidence="6">
    <location>
        <begin position="47"/>
        <end position="48"/>
    </location>
    <ligand>
        <name>NAD(+)</name>
        <dbReference type="ChEBI" id="CHEBI:57540"/>
    </ligand>
</feature>
<accession>A0A1F4TPA9</accession>
<comment type="similarity">
    <text evidence="6">Belongs to the NAD kinase family.</text>
</comment>
<evidence type="ECO:0000256" key="5">
    <source>
        <dbReference type="ARBA" id="ARBA00047925"/>
    </source>
</evidence>
<keyword evidence="3 6" id="KW-0521">NADP</keyword>
<reference evidence="7 8" key="1">
    <citation type="journal article" date="2016" name="Nat. Commun.">
        <title>Thousands of microbial genomes shed light on interconnected biogeochemical processes in an aquifer system.</title>
        <authorList>
            <person name="Anantharaman K."/>
            <person name="Brown C.T."/>
            <person name="Hug L.A."/>
            <person name="Sharon I."/>
            <person name="Castelle C.J."/>
            <person name="Probst A.J."/>
            <person name="Thomas B.C."/>
            <person name="Singh A."/>
            <person name="Wilkins M.J."/>
            <person name="Karaoz U."/>
            <person name="Brodie E.L."/>
            <person name="Williams K.H."/>
            <person name="Hubbard S.S."/>
            <person name="Banfield J.F."/>
        </authorList>
    </citation>
    <scope>NUCLEOTIDE SEQUENCE [LARGE SCALE GENOMIC DNA]</scope>
</reference>
<dbReference type="PANTHER" id="PTHR20275">
    <property type="entry name" value="NAD KINASE"/>
    <property type="match status" value="1"/>
</dbReference>
<dbReference type="Gene3D" id="3.40.50.10330">
    <property type="entry name" value="Probable inorganic polyphosphate/atp-NAD kinase, domain 1"/>
    <property type="match status" value="1"/>
</dbReference>
<comment type="caution">
    <text evidence="6">Lacks conserved residue(s) required for the propagation of feature annotation.</text>
</comment>
<evidence type="ECO:0000256" key="1">
    <source>
        <dbReference type="ARBA" id="ARBA00022679"/>
    </source>
</evidence>
<dbReference type="HAMAP" id="MF_00361">
    <property type="entry name" value="NAD_kinase"/>
    <property type="match status" value="1"/>
</dbReference>
<dbReference type="Proteomes" id="UP000178951">
    <property type="component" value="Unassembled WGS sequence"/>
</dbReference>
<dbReference type="Gene3D" id="2.60.200.30">
    <property type="entry name" value="Probable inorganic polyphosphate/atp-NAD kinase, domain 2"/>
    <property type="match status" value="1"/>
</dbReference>
<comment type="catalytic activity">
    <reaction evidence="5 6">
        <text>NAD(+) + ATP = ADP + NADP(+) + H(+)</text>
        <dbReference type="Rhea" id="RHEA:18629"/>
        <dbReference type="ChEBI" id="CHEBI:15378"/>
        <dbReference type="ChEBI" id="CHEBI:30616"/>
        <dbReference type="ChEBI" id="CHEBI:57540"/>
        <dbReference type="ChEBI" id="CHEBI:58349"/>
        <dbReference type="ChEBI" id="CHEBI:456216"/>
        <dbReference type="EC" id="2.7.1.23"/>
    </reaction>
</comment>
<feature type="binding site" evidence="6">
    <location>
        <position position="209"/>
    </location>
    <ligand>
        <name>NAD(+)</name>
        <dbReference type="ChEBI" id="CHEBI:57540"/>
    </ligand>
</feature>
<dbReference type="EC" id="2.7.1.23" evidence="6"/>
<dbReference type="GO" id="GO:0005737">
    <property type="term" value="C:cytoplasm"/>
    <property type="evidence" value="ECO:0007669"/>
    <property type="project" value="UniProtKB-SubCell"/>
</dbReference>
<keyword evidence="1 6" id="KW-0808">Transferase</keyword>
<dbReference type="SUPFAM" id="SSF111331">
    <property type="entry name" value="NAD kinase/diacylglycerol kinase-like"/>
    <property type="match status" value="1"/>
</dbReference>
<comment type="subcellular location">
    <subcellularLocation>
        <location evidence="6">Cytoplasm</location>
    </subcellularLocation>
</comment>
<evidence type="ECO:0000256" key="4">
    <source>
        <dbReference type="ARBA" id="ARBA00023027"/>
    </source>
</evidence>
<dbReference type="GO" id="GO:0005524">
    <property type="term" value="F:ATP binding"/>
    <property type="evidence" value="ECO:0007669"/>
    <property type="project" value="UniProtKB-KW"/>
</dbReference>
<dbReference type="GO" id="GO:0019674">
    <property type="term" value="P:NAD+ metabolic process"/>
    <property type="evidence" value="ECO:0007669"/>
    <property type="project" value="InterPro"/>
</dbReference>
<keyword evidence="6" id="KW-0963">Cytoplasm</keyword>
<keyword evidence="6" id="KW-0067">ATP-binding</keyword>
<dbReference type="InterPro" id="IPR016064">
    <property type="entry name" value="NAD/diacylglycerol_kinase_sf"/>
</dbReference>
<feature type="binding site" evidence="6">
    <location>
        <position position="52"/>
    </location>
    <ligand>
        <name>NAD(+)</name>
        <dbReference type="ChEBI" id="CHEBI:57540"/>
    </ligand>
</feature>
<dbReference type="InterPro" id="IPR017437">
    <property type="entry name" value="ATP-NAD_kinase_PpnK-typ_C"/>
</dbReference>
<dbReference type="AlphaFoldDB" id="A0A1F4TPA9"/>
<organism evidence="7 8">
    <name type="scientific">candidate division WOR-1 bacterium RIFOXYB2_FULL_48_7</name>
    <dbReference type="NCBI Taxonomy" id="1802583"/>
    <lineage>
        <taxon>Bacteria</taxon>
        <taxon>Bacillati</taxon>
        <taxon>Saganbacteria</taxon>
    </lineage>
</organism>
<evidence type="ECO:0000313" key="7">
    <source>
        <dbReference type="EMBL" id="OGC34380.1"/>
    </source>
</evidence>
<dbReference type="PANTHER" id="PTHR20275:SF0">
    <property type="entry name" value="NAD KINASE"/>
    <property type="match status" value="1"/>
</dbReference>
<sequence>MKNVGIIFKKEDRLIAGTAAKVAQELKQLGFRVGLAKADFVITLGGDGTILRAARLVADRGIPILGVHMGGVGFLTEIELAELNEAVKLIRKNQYSLDERMMLEASVGNKKLIALNDLVIAKSGISRVIKFDLIGIANYTADGLIFSSPTGSTAYNLAAGGPLLTPEASSIIISAICPHGINNRSLIVNGPVNFRLRRGEEVILTGDGQQMLPIKLTDIIKVEKSKLTTRFIRLKERHFFERVKAKFGLGEP</sequence>
<dbReference type="Pfam" id="PF20143">
    <property type="entry name" value="NAD_kinase_C"/>
    <property type="match status" value="1"/>
</dbReference>